<reference evidence="5 6" key="1">
    <citation type="submission" date="2019-10" db="EMBL/GenBank/DDBJ databases">
        <title>Description of Paenibacillus terrestris sp. nov.</title>
        <authorList>
            <person name="Carlier A."/>
            <person name="Qi S."/>
        </authorList>
    </citation>
    <scope>NUCLEOTIDE SEQUENCE [LARGE SCALE GENOMIC DNA]</scope>
    <source>
        <strain evidence="5 6">LMG 31458</strain>
    </source>
</reference>
<dbReference type="InterPro" id="IPR013825">
    <property type="entry name" value="Topo_IA_cen_sub2"/>
</dbReference>
<dbReference type="Pfam" id="PF01131">
    <property type="entry name" value="Topoisom_bac"/>
    <property type="match status" value="1"/>
</dbReference>
<dbReference type="Gene3D" id="1.10.460.10">
    <property type="entry name" value="Topoisomerase I, domain 2"/>
    <property type="match status" value="1"/>
</dbReference>
<sequence>MISTGILACCTTLWLTLPRTSSRIGPKPRLLRMIKSASYFVAGEKLYASGKVVKKAGWKDVYRATDFTDPDREETESDEDSAQLLPQAAEKDAVTVRNARQLSRQTKPPARYNEASLLSQMEKWGLGTPATRADIIEKLVSSDTIERQGSSLIPTGKGTQLIELASEELRSPELTARWELELERISKGKGSMEQFLSGIRKKAAELVDEVKKSSAAYKPHNLTGSKCPDCGEFLQEVKGKRGRFLVCSSRECSYKREADGQLTNHRCPQCHKKMEIHTGKSGKYFQCRPCNVVEKIDNESTGGGRRASAKANRQLIEKFSDQTQLGNSLADKLMAALQKKDE</sequence>
<evidence type="ECO:0000256" key="1">
    <source>
        <dbReference type="ARBA" id="ARBA00023029"/>
    </source>
</evidence>
<keyword evidence="1" id="KW-0799">Topoisomerase</keyword>
<dbReference type="InterPro" id="IPR000380">
    <property type="entry name" value="Topo_IA"/>
</dbReference>
<dbReference type="SUPFAM" id="SSF56712">
    <property type="entry name" value="Prokaryotic type I DNA topoisomerase"/>
    <property type="match status" value="1"/>
</dbReference>
<dbReference type="InterPro" id="IPR023405">
    <property type="entry name" value="Topo_IA_core_domain"/>
</dbReference>
<gene>
    <name evidence="5" type="ORF">GC098_31660</name>
</gene>
<dbReference type="Pfam" id="PF01396">
    <property type="entry name" value="Zn_ribbon_Top1"/>
    <property type="match status" value="2"/>
</dbReference>
<dbReference type="InterPro" id="IPR013824">
    <property type="entry name" value="Topo_IA_cen_sub1"/>
</dbReference>
<dbReference type="PANTHER" id="PTHR11390:SF21">
    <property type="entry name" value="DNA TOPOISOMERASE 3-ALPHA"/>
    <property type="match status" value="1"/>
</dbReference>
<dbReference type="InterPro" id="IPR013497">
    <property type="entry name" value="Topo_IA_cen"/>
</dbReference>
<protein>
    <recommendedName>
        <fullName evidence="4">Topo IA-type catalytic domain-containing protein</fullName>
    </recommendedName>
</protein>
<dbReference type="PROSITE" id="PS52039">
    <property type="entry name" value="TOPO_IA_2"/>
    <property type="match status" value="1"/>
</dbReference>
<evidence type="ECO:0000313" key="6">
    <source>
        <dbReference type="Proteomes" id="UP000616779"/>
    </source>
</evidence>
<keyword evidence="6" id="KW-1185">Reference proteome</keyword>
<evidence type="ECO:0000313" key="5">
    <source>
        <dbReference type="EMBL" id="NOU75859.1"/>
    </source>
</evidence>
<name>A0ABX1Y7P3_9BACL</name>
<evidence type="ECO:0000259" key="4">
    <source>
        <dbReference type="PROSITE" id="PS52039"/>
    </source>
</evidence>
<keyword evidence="2" id="KW-0238">DNA-binding</keyword>
<dbReference type="InterPro" id="IPR013498">
    <property type="entry name" value="Topo_IA_Znf"/>
</dbReference>
<dbReference type="PANTHER" id="PTHR11390">
    <property type="entry name" value="PROKARYOTIC DNA TOPOISOMERASE"/>
    <property type="match status" value="1"/>
</dbReference>
<dbReference type="InterPro" id="IPR003602">
    <property type="entry name" value="Topo_IA_DNA-bd_dom"/>
</dbReference>
<feature type="domain" description="Topo IA-type catalytic" evidence="4">
    <location>
        <begin position="1"/>
        <end position="207"/>
    </location>
</feature>
<dbReference type="EMBL" id="WHOA01000235">
    <property type="protein sequence ID" value="NOU75859.1"/>
    <property type="molecule type" value="Genomic_DNA"/>
</dbReference>
<dbReference type="Proteomes" id="UP000616779">
    <property type="component" value="Unassembled WGS sequence"/>
</dbReference>
<accession>A0ABX1Y7P3</accession>
<organism evidence="5 6">
    <name type="scientific">Paenibacillus phytorum</name>
    <dbReference type="NCBI Taxonomy" id="2654977"/>
    <lineage>
        <taxon>Bacteria</taxon>
        <taxon>Bacillati</taxon>
        <taxon>Bacillota</taxon>
        <taxon>Bacilli</taxon>
        <taxon>Bacillales</taxon>
        <taxon>Paenibacillaceae</taxon>
        <taxon>Paenibacillus</taxon>
    </lineage>
</organism>
<evidence type="ECO:0000256" key="3">
    <source>
        <dbReference type="ARBA" id="ARBA00023235"/>
    </source>
</evidence>
<keyword evidence="3" id="KW-0413">Isomerase</keyword>
<dbReference type="SMART" id="SM00437">
    <property type="entry name" value="TOP1Ac"/>
    <property type="match status" value="1"/>
</dbReference>
<evidence type="ECO:0000256" key="2">
    <source>
        <dbReference type="ARBA" id="ARBA00023125"/>
    </source>
</evidence>
<dbReference type="Gene3D" id="2.70.20.10">
    <property type="entry name" value="Topoisomerase I, domain 3"/>
    <property type="match status" value="1"/>
</dbReference>
<comment type="caution">
    <text evidence="5">The sequence shown here is derived from an EMBL/GenBank/DDBJ whole genome shotgun (WGS) entry which is preliminary data.</text>
</comment>
<proteinExistence type="predicted"/>